<reference evidence="2" key="1">
    <citation type="submission" date="2021-06" db="EMBL/GenBank/DDBJ databases">
        <authorList>
            <person name="Kallberg Y."/>
            <person name="Tangrot J."/>
            <person name="Rosling A."/>
        </authorList>
    </citation>
    <scope>NUCLEOTIDE SEQUENCE</scope>
    <source>
        <strain evidence="2">MA453B</strain>
    </source>
</reference>
<accession>A0A9N9P1P8</accession>
<evidence type="ECO:0000313" key="2">
    <source>
        <dbReference type="EMBL" id="CAG8784145.1"/>
    </source>
</evidence>
<feature type="non-terminal residue" evidence="2">
    <location>
        <position position="277"/>
    </location>
</feature>
<feature type="compositionally biased region" description="Acidic residues" evidence="1">
    <location>
        <begin position="84"/>
        <end position="94"/>
    </location>
</feature>
<dbReference type="EMBL" id="CAJVPY010022965">
    <property type="protein sequence ID" value="CAG8784145.1"/>
    <property type="molecule type" value="Genomic_DNA"/>
</dbReference>
<sequence>MISKRNQLKLRKDLDNKSIELLRVSIQNDYEDLMKTPCSKHFLNSANNEIMAKRFLQKKLPPNMLPDSTRFDKANPLNLIPSDESGDEDPLFDDTNDNVPDPNEIPDLSPSNPQMWRFYNQNHETLLTIPELPDDVNTFILEMMRQSNSDAAFKLCTENYATAICEITFSLTCSKPSQIPIHYVCGFYKTIDGNDMLECDSIGHTEVDNIVKIFLYIVDGLNKDLGIRQKWQVNAPRSGLELATGKRAFDGETFEFDKGTPKCYLELAKRCMKSDCQ</sequence>
<name>A0A9N9P1P8_9GLOM</name>
<gene>
    <name evidence="2" type="ORF">DERYTH_LOCUS20048</name>
</gene>
<dbReference type="AlphaFoldDB" id="A0A9N9P1P8"/>
<evidence type="ECO:0000313" key="3">
    <source>
        <dbReference type="Proteomes" id="UP000789405"/>
    </source>
</evidence>
<comment type="caution">
    <text evidence="2">The sequence shown here is derived from an EMBL/GenBank/DDBJ whole genome shotgun (WGS) entry which is preliminary data.</text>
</comment>
<keyword evidence="3" id="KW-1185">Reference proteome</keyword>
<organism evidence="2 3">
    <name type="scientific">Dentiscutata erythropus</name>
    <dbReference type="NCBI Taxonomy" id="1348616"/>
    <lineage>
        <taxon>Eukaryota</taxon>
        <taxon>Fungi</taxon>
        <taxon>Fungi incertae sedis</taxon>
        <taxon>Mucoromycota</taxon>
        <taxon>Glomeromycotina</taxon>
        <taxon>Glomeromycetes</taxon>
        <taxon>Diversisporales</taxon>
        <taxon>Gigasporaceae</taxon>
        <taxon>Dentiscutata</taxon>
    </lineage>
</organism>
<evidence type="ECO:0000256" key="1">
    <source>
        <dbReference type="SAM" id="MobiDB-lite"/>
    </source>
</evidence>
<dbReference type="Proteomes" id="UP000789405">
    <property type="component" value="Unassembled WGS sequence"/>
</dbReference>
<protein>
    <submittedName>
        <fullName evidence="2">5710_t:CDS:1</fullName>
    </submittedName>
</protein>
<proteinExistence type="predicted"/>
<feature type="region of interest" description="Disordered" evidence="1">
    <location>
        <begin position="64"/>
        <end position="94"/>
    </location>
</feature>